<evidence type="ECO:0000256" key="1">
    <source>
        <dbReference type="SAM" id="MobiDB-lite"/>
    </source>
</evidence>
<dbReference type="Proteomes" id="UP001255856">
    <property type="component" value="Unassembled WGS sequence"/>
</dbReference>
<keyword evidence="3" id="KW-1185">Reference proteome</keyword>
<dbReference type="AlphaFoldDB" id="A0AAD9MMB0"/>
<feature type="region of interest" description="Disordered" evidence="1">
    <location>
        <begin position="1"/>
        <end position="50"/>
    </location>
</feature>
<name>A0AAD9MMB0_PROWI</name>
<accession>A0AAD9MMB0</accession>
<reference evidence="2" key="1">
    <citation type="submission" date="2021-01" db="EMBL/GenBank/DDBJ databases">
        <authorList>
            <person name="Eckstrom K.M.E."/>
        </authorList>
    </citation>
    <scope>NUCLEOTIDE SEQUENCE</scope>
    <source>
        <strain evidence="2">UVCC 0001</strain>
    </source>
</reference>
<organism evidence="2 3">
    <name type="scientific">Prototheca wickerhamii</name>
    <dbReference type="NCBI Taxonomy" id="3111"/>
    <lineage>
        <taxon>Eukaryota</taxon>
        <taxon>Viridiplantae</taxon>
        <taxon>Chlorophyta</taxon>
        <taxon>core chlorophytes</taxon>
        <taxon>Trebouxiophyceae</taxon>
        <taxon>Chlorellales</taxon>
        <taxon>Chlorellaceae</taxon>
        <taxon>Prototheca</taxon>
    </lineage>
</organism>
<evidence type="ECO:0000313" key="2">
    <source>
        <dbReference type="EMBL" id="KAK2076636.1"/>
    </source>
</evidence>
<evidence type="ECO:0000313" key="3">
    <source>
        <dbReference type="Proteomes" id="UP001255856"/>
    </source>
</evidence>
<gene>
    <name evidence="2" type="ORF">QBZ16_005396</name>
</gene>
<comment type="caution">
    <text evidence="2">The sequence shown here is derived from an EMBL/GenBank/DDBJ whole genome shotgun (WGS) entry which is preliminary data.</text>
</comment>
<sequence length="168" mass="17776">MCRPRRPPPPADDTSPLTEDSKARRARQKRARQERRRAQPVEELAGDEAGASACPAFQTAKSKLVAELRQSGDMQTARELEAREGAPIVAQASTLRRAAAATAAGAAGGNASKFLPPYVKKALQSSTTAGGSGGEDAESALSERTLSLLRLSEFGRGVRVCGMVDGRW</sequence>
<feature type="compositionally biased region" description="Basic residues" evidence="1">
    <location>
        <begin position="24"/>
        <end position="35"/>
    </location>
</feature>
<dbReference type="EMBL" id="JASFZW010000009">
    <property type="protein sequence ID" value="KAK2076636.1"/>
    <property type="molecule type" value="Genomic_DNA"/>
</dbReference>
<proteinExistence type="predicted"/>
<protein>
    <submittedName>
        <fullName evidence="2">Uncharacterized protein</fullName>
    </submittedName>
</protein>